<evidence type="ECO:0000313" key="4">
    <source>
        <dbReference type="Proteomes" id="UP000447873"/>
    </source>
</evidence>
<dbReference type="AlphaFoldDB" id="A0A8H3U1J9"/>
<dbReference type="Proteomes" id="UP000490939">
    <property type="component" value="Unassembled WGS sequence"/>
</dbReference>
<dbReference type="Proteomes" id="UP000447873">
    <property type="component" value="Unassembled WGS sequence"/>
</dbReference>
<proteinExistence type="predicted"/>
<dbReference type="EMBL" id="WNWS01001581">
    <property type="protein sequence ID" value="KAE9961634.1"/>
    <property type="molecule type" value="Genomic_DNA"/>
</dbReference>
<feature type="chain" id="PRO_5044690470" description="Secreted protein" evidence="1">
    <location>
        <begin position="27"/>
        <end position="245"/>
    </location>
</feature>
<evidence type="ECO:0008006" key="6">
    <source>
        <dbReference type="Google" id="ProtNLM"/>
    </source>
</evidence>
<organism evidence="2 4">
    <name type="scientific">Venturia inaequalis</name>
    <name type="common">Apple scab fungus</name>
    <dbReference type="NCBI Taxonomy" id="5025"/>
    <lineage>
        <taxon>Eukaryota</taxon>
        <taxon>Fungi</taxon>
        <taxon>Dikarya</taxon>
        <taxon>Ascomycota</taxon>
        <taxon>Pezizomycotina</taxon>
        <taxon>Dothideomycetes</taxon>
        <taxon>Pleosporomycetidae</taxon>
        <taxon>Venturiales</taxon>
        <taxon>Venturiaceae</taxon>
        <taxon>Venturia</taxon>
    </lineage>
</organism>
<evidence type="ECO:0000313" key="5">
    <source>
        <dbReference type="Proteomes" id="UP000490939"/>
    </source>
</evidence>
<keyword evidence="5" id="KW-1185">Reference proteome</keyword>
<keyword evidence="1" id="KW-0732">Signal</keyword>
<comment type="caution">
    <text evidence="2">The sequence shown here is derived from an EMBL/GenBank/DDBJ whole genome shotgun (WGS) entry which is preliminary data.</text>
</comment>
<accession>A0A8H3U1J9</accession>
<gene>
    <name evidence="3" type="ORF">EG327_001674</name>
    <name evidence="2" type="ORF">EG328_002178</name>
</gene>
<feature type="signal peptide" evidence="1">
    <location>
        <begin position="1"/>
        <end position="26"/>
    </location>
</feature>
<reference evidence="2 4" key="1">
    <citation type="submission" date="2018-12" db="EMBL/GenBank/DDBJ databases">
        <title>Venturia inaequalis Genome Resource.</title>
        <authorList>
            <person name="Lichtner F.J."/>
        </authorList>
    </citation>
    <scope>NUCLEOTIDE SEQUENCE [LARGE SCALE GENOMIC DNA]</scope>
    <source>
        <strain evidence="2 4">120213</strain>
        <strain evidence="3 5">DMI_063113</strain>
    </source>
</reference>
<evidence type="ECO:0000313" key="2">
    <source>
        <dbReference type="EMBL" id="KAE9961634.1"/>
    </source>
</evidence>
<evidence type="ECO:0000313" key="3">
    <source>
        <dbReference type="EMBL" id="KAE9963128.1"/>
    </source>
</evidence>
<dbReference type="EMBL" id="WNWR01001459">
    <property type="protein sequence ID" value="KAE9963128.1"/>
    <property type="molecule type" value="Genomic_DNA"/>
</dbReference>
<sequence length="245" mass="26299">MKDYTAFFLLSPLVSLSAHGLEFASARNINLCGQLFDGGYGTGRVHMITYSAHCADDNHLTVTCHFVLPHPVGGRQGTWTCDKDTECTAHEVGAGQQPDAGCIKLVSPSGVKGDADPDNHACTAGVAVGNDPLYILSTIATIDENYMNSVNLCTVTQSGTHKDLFSKSPCPRQSTLLRLAAKTTYQACIYTALAVAKRNVAFKWYIKSPGKTRRGLDNGKPFSEMFTIVNSTADANDAFEIVVGN</sequence>
<protein>
    <recommendedName>
        <fullName evidence="6">Secreted protein</fullName>
    </recommendedName>
</protein>
<evidence type="ECO:0000256" key="1">
    <source>
        <dbReference type="SAM" id="SignalP"/>
    </source>
</evidence>
<name>A0A8H3U1J9_VENIN</name>